<dbReference type="Proteomes" id="UP000182945">
    <property type="component" value="Chromosome"/>
</dbReference>
<keyword evidence="1" id="KW-0167">Capsid protein</keyword>
<reference evidence="1 2" key="1">
    <citation type="submission" date="2016-11" db="EMBL/GenBank/DDBJ databases">
        <title>Complete genome sequencing of Virgibacillus halodenitrificans PDB-F2.</title>
        <authorList>
            <person name="Sun Z."/>
            <person name="Zhou Y."/>
            <person name="Li H."/>
        </authorList>
    </citation>
    <scope>NUCLEOTIDE SEQUENCE [LARGE SCALE GENOMIC DNA]</scope>
    <source>
        <strain evidence="1 2">PDB-F2</strain>
    </source>
</reference>
<keyword evidence="1" id="KW-0946">Virion</keyword>
<dbReference type="GeneID" id="71513978"/>
<dbReference type="InterPro" id="IPR028994">
    <property type="entry name" value="Integrin_alpha_N"/>
</dbReference>
<evidence type="ECO:0000313" key="2">
    <source>
        <dbReference type="Proteomes" id="UP000182945"/>
    </source>
</evidence>
<dbReference type="SUPFAM" id="SSF69318">
    <property type="entry name" value="Integrin alpha N-terminal domain"/>
    <property type="match status" value="1"/>
</dbReference>
<name>A0AAC9IY51_VIRHA</name>
<protein>
    <submittedName>
        <fullName evidence="1">Spore coat protein</fullName>
    </submittedName>
</protein>
<sequence>MYWYEPYRVNQAQLVDGAYGDVNGNGTLDYVFLTAVKADPSSPYLQDITLNIQDGATNRLYNISLNKDGNSGYQPTVFLGDFTGDGIKDILVTIDSGGSGAFTFNYIYSFVNNQARELFDFNKYNEQNKYSVTYLDYYKVNVYSPATGQAYVVDISNRDAEYLSQIYDEKGILKQPVQGMFDGVSGFYPVDMDRDGVYEIQAYQKISGLYHADSFGYIINTLKWEQNKFSIWQQWMAIYGSEPK</sequence>
<accession>A0AAC9IY51</accession>
<organism evidence="1 2">
    <name type="scientific">Virgibacillus halodenitrificans</name>
    <name type="common">Bacillus halodenitrificans</name>
    <dbReference type="NCBI Taxonomy" id="1482"/>
    <lineage>
        <taxon>Bacteria</taxon>
        <taxon>Bacillati</taxon>
        <taxon>Bacillota</taxon>
        <taxon>Bacilli</taxon>
        <taxon>Bacillales</taxon>
        <taxon>Bacillaceae</taxon>
        <taxon>Virgibacillus</taxon>
    </lineage>
</organism>
<evidence type="ECO:0000313" key="1">
    <source>
        <dbReference type="EMBL" id="APC47792.1"/>
    </source>
</evidence>
<dbReference type="EMBL" id="CP017962">
    <property type="protein sequence ID" value="APC47792.1"/>
    <property type="molecule type" value="Genomic_DNA"/>
</dbReference>
<dbReference type="RefSeq" id="WP_071648652.1">
    <property type="nucleotide sequence ID" value="NZ_CP017962.1"/>
</dbReference>
<dbReference type="AlphaFoldDB" id="A0AAC9IY51"/>
<proteinExistence type="predicted"/>
<dbReference type="KEGG" id="vhl:BME96_06230"/>
<gene>
    <name evidence="1" type="ORF">BME96_06230</name>
</gene>